<sequence>MNTPSNPTPKNSCAVGVLMGYFEPLNLGQLREIVWAAGQVKTLHIVVLPRPAPNPRYRVTLADKARHLQVACEFFDFVKIHTADSPEFAPHLSDVAWSYDEASAQISAKQLKERLLRALSSHDEKGIADDFCVFARADVHSDLAFCAVPDGGFDGQAIFANPATHFHAIHPAARQNYTKTVCIVGGESSGKTTLVHKLANHYGATFAPEMGRLYTHSDLGGTEVGLQFADYAIIAARHADAIHHATRHASAPVTFVDTDFVTTQAFCEEYEGKTDGVVAAFADSVRLDLTIMLDNNVAWVADGMRSLGDDDARARFRGRLAEIFMRHGIAPALIDDADYHKRYEQAVAMIDAWLYDDVPPDAADLRQFIQNQSAQNQSAQNQATQVQHAQTKDALTANASATSTEGDAP</sequence>
<proteinExistence type="predicted"/>
<dbReference type="PANTHER" id="PTHR37512:SF1">
    <property type="entry name" value="NADR_TTD14 AAA DOMAIN-CONTAINING PROTEIN"/>
    <property type="match status" value="1"/>
</dbReference>
<dbReference type="AlphaFoldDB" id="A0A1S9ZV93"/>
<name>A0A1S9ZV93_9GAMM</name>
<evidence type="ECO:0000313" key="6">
    <source>
        <dbReference type="Proteomes" id="UP000255279"/>
    </source>
</evidence>
<dbReference type="Pfam" id="PF13521">
    <property type="entry name" value="AAA_28"/>
    <property type="match status" value="1"/>
</dbReference>
<reference evidence="4 6" key="2">
    <citation type="submission" date="2018-06" db="EMBL/GenBank/DDBJ databases">
        <authorList>
            <consortium name="Pathogen Informatics"/>
            <person name="Doyle S."/>
        </authorList>
    </citation>
    <scope>NUCLEOTIDE SEQUENCE [LARGE SCALE GENOMIC DNA]</scope>
    <source>
        <strain evidence="4 6">NCTC10293</strain>
    </source>
</reference>
<evidence type="ECO:0000259" key="2">
    <source>
        <dbReference type="Pfam" id="PF13521"/>
    </source>
</evidence>
<dbReference type="NCBIfam" id="NF005988">
    <property type="entry name" value="PRK08099.1"/>
    <property type="match status" value="1"/>
</dbReference>
<dbReference type="SUPFAM" id="SSF52540">
    <property type="entry name" value="P-loop containing nucleoside triphosphate hydrolases"/>
    <property type="match status" value="1"/>
</dbReference>
<accession>A0A1S9ZV93</accession>
<dbReference type="Proteomes" id="UP000190435">
    <property type="component" value="Unassembled WGS sequence"/>
</dbReference>
<dbReference type="RefSeq" id="WP_078277417.1">
    <property type="nucleotide sequence ID" value="NZ_CAACXO010000007.1"/>
</dbReference>
<dbReference type="EMBL" id="UGQE01000001">
    <property type="protein sequence ID" value="STZ10380.1"/>
    <property type="molecule type" value="Genomic_DNA"/>
</dbReference>
<feature type="region of interest" description="Disordered" evidence="1">
    <location>
        <begin position="373"/>
        <end position="409"/>
    </location>
</feature>
<dbReference type="SUPFAM" id="SSF52374">
    <property type="entry name" value="Nucleotidylyl transferase"/>
    <property type="match status" value="1"/>
</dbReference>
<dbReference type="EMBL" id="MUXU01000075">
    <property type="protein sequence ID" value="OOR87394.1"/>
    <property type="molecule type" value="Genomic_DNA"/>
</dbReference>
<protein>
    <submittedName>
        <fullName evidence="4">Trifunctional NAD biosynthesis/regulator protein NadR</fullName>
    </submittedName>
    <submittedName>
        <fullName evidence="3">Trifunctional nicotinamide-nucleotide adenylyltransferase/ribosylnicotinamide kinase/transcriptional regulator NadR</fullName>
    </submittedName>
</protein>
<dbReference type="InterPro" id="IPR038727">
    <property type="entry name" value="NadR/Ttd14_AAA_dom"/>
</dbReference>
<dbReference type="Proteomes" id="UP000255279">
    <property type="component" value="Unassembled WGS sequence"/>
</dbReference>
<evidence type="ECO:0000313" key="4">
    <source>
        <dbReference type="EMBL" id="STZ10380.1"/>
    </source>
</evidence>
<dbReference type="InterPro" id="IPR027417">
    <property type="entry name" value="P-loop_NTPase"/>
</dbReference>
<dbReference type="PANTHER" id="PTHR37512">
    <property type="entry name" value="TRIFUNCTIONAL NAD BIOSYNTHESIS/REGULATOR PROTEIN NADR"/>
    <property type="match status" value="1"/>
</dbReference>
<evidence type="ECO:0000256" key="1">
    <source>
        <dbReference type="SAM" id="MobiDB-lite"/>
    </source>
</evidence>
<feature type="domain" description="NadR/Ttd14 AAA" evidence="2">
    <location>
        <begin position="181"/>
        <end position="342"/>
    </location>
</feature>
<organism evidence="3 5">
    <name type="scientific">Moraxella caviae</name>
    <dbReference type="NCBI Taxonomy" id="34060"/>
    <lineage>
        <taxon>Bacteria</taxon>
        <taxon>Pseudomonadati</taxon>
        <taxon>Pseudomonadota</taxon>
        <taxon>Gammaproteobacteria</taxon>
        <taxon>Moraxellales</taxon>
        <taxon>Moraxellaceae</taxon>
        <taxon>Moraxella</taxon>
    </lineage>
</organism>
<evidence type="ECO:0000313" key="3">
    <source>
        <dbReference type="EMBL" id="OOR87394.1"/>
    </source>
</evidence>
<gene>
    <name evidence="4" type="primary">nadR</name>
    <name evidence="3" type="ORF">B0181_10390</name>
    <name evidence="4" type="ORF">NCTC10293_00714</name>
</gene>
<dbReference type="GO" id="GO:0016301">
    <property type="term" value="F:kinase activity"/>
    <property type="evidence" value="ECO:0007669"/>
    <property type="project" value="UniProtKB-KW"/>
</dbReference>
<evidence type="ECO:0000313" key="5">
    <source>
        <dbReference type="Proteomes" id="UP000190435"/>
    </source>
</evidence>
<keyword evidence="5" id="KW-1185">Reference proteome</keyword>
<reference evidence="3 5" key="1">
    <citation type="submission" date="2017-02" db="EMBL/GenBank/DDBJ databases">
        <title>Draft genome sequence of Moraxella caviae CCUG 355 type strain.</title>
        <authorList>
            <person name="Engstrom-Jakobsson H."/>
            <person name="Salva-Serra F."/>
            <person name="Thorell K."/>
            <person name="Gonzales-Siles L."/>
            <person name="Karlsson R."/>
            <person name="Boulund F."/>
            <person name="Engstrand L."/>
            <person name="Moore E."/>
        </authorList>
    </citation>
    <scope>NUCLEOTIDE SEQUENCE [LARGE SCALE GENOMIC DNA]</scope>
    <source>
        <strain evidence="3 5">CCUG 355</strain>
    </source>
</reference>
<dbReference type="OrthoDB" id="3249147at2"/>
<dbReference type="Gene3D" id="3.40.50.300">
    <property type="entry name" value="P-loop containing nucleotide triphosphate hydrolases"/>
    <property type="match status" value="1"/>
</dbReference>
<keyword evidence="3" id="KW-0418">Kinase</keyword>
<dbReference type="STRING" id="34060.B0181_10390"/>
<feature type="compositionally biased region" description="Low complexity" evidence="1">
    <location>
        <begin position="373"/>
        <end position="387"/>
    </location>
</feature>
<feature type="compositionally biased region" description="Polar residues" evidence="1">
    <location>
        <begin position="397"/>
        <end position="409"/>
    </location>
</feature>
<keyword evidence="3" id="KW-0548">Nucleotidyltransferase</keyword>
<dbReference type="InterPro" id="IPR052735">
    <property type="entry name" value="NAD_biosynth-regulator"/>
</dbReference>
<dbReference type="GO" id="GO:0016779">
    <property type="term" value="F:nucleotidyltransferase activity"/>
    <property type="evidence" value="ECO:0007669"/>
    <property type="project" value="UniProtKB-KW"/>
</dbReference>
<keyword evidence="3" id="KW-0808">Transferase</keyword>